<dbReference type="RefSeq" id="WP_265545585.1">
    <property type="nucleotide sequence ID" value="NZ_CP025061.1"/>
</dbReference>
<dbReference type="Gene3D" id="3.40.50.300">
    <property type="entry name" value="P-loop containing nucleotide triphosphate hydrolases"/>
    <property type="match status" value="1"/>
</dbReference>
<dbReference type="AlphaFoldDB" id="A0A4Y1N2H1"/>
<dbReference type="InterPro" id="IPR005021">
    <property type="entry name" value="Terminase_largesu-like"/>
</dbReference>
<evidence type="ECO:0000313" key="3">
    <source>
        <dbReference type="EMBL" id="AWV23923.1"/>
    </source>
</evidence>
<dbReference type="Pfam" id="PF03354">
    <property type="entry name" value="TerL_ATPase"/>
    <property type="match status" value="1"/>
</dbReference>
<protein>
    <submittedName>
        <fullName evidence="3">Terminase large subunit</fullName>
    </submittedName>
</protein>
<sequence>MTPPGCLTGSRFLEGEIPDPLGHGERAVRFVEKLHHTEGPLAGQLFRLHPWQARIVRKVFGDVNPATGMRKIRTVFMLLPRGSGKTTLTSALALLGLMGPERDAAGQVISAAADREQASIAYNSSARMIRADPHLTAATRIVDSRRMIGHPKSESTYRAISHEAYSKHGLSVSMLLADEVHAWPTRELWEVLVSSMGKRLCPLSIVTTTAGHGRGDLAWELYDYALKVERGDVEDDTFLPVLYQAPHDCDWTDEAVWQAVNPALAAGFRSLEEMRVTARRAAEIPSQREMFKRLYLNIWGDSAAVTWVDMAVYDQGDDRPVELSALAGRPVYVGVDLASVSDLAAVYAVAEDGEGGWLVWGRQYCPAEQFRRRVADNLPYAEFEASGRLVVTEGNSIDQDRIIADLVELCAELEVREIAVDRWGAVGFLNRLQDRGLPVAQFGQGYASMSAPCKEIERAILGRQFRAGRDPVLRWNVSNIRVEQDAAGNIKFSKAKATGKIDGAAAVAMAIGRALANEAGPLVYEREGARPEGLLFV</sequence>
<accession>A0A4Y1N2H1</accession>
<dbReference type="PANTHER" id="PTHR41287">
    <property type="match status" value="1"/>
</dbReference>
<name>A0A4Y1N2H1_9PROT</name>
<feature type="domain" description="Terminase large subunit-like endonuclease" evidence="2">
    <location>
        <begin position="233"/>
        <end position="518"/>
    </location>
</feature>
<dbReference type="SUPFAM" id="SSF52540">
    <property type="entry name" value="P-loop containing nucleoside triphosphate hydrolases"/>
    <property type="match status" value="1"/>
</dbReference>
<dbReference type="Gene3D" id="3.30.420.240">
    <property type="match status" value="1"/>
</dbReference>
<dbReference type="EMBL" id="CP025189">
    <property type="protein sequence ID" value="AWV23923.1"/>
    <property type="molecule type" value="Genomic_DNA"/>
</dbReference>
<evidence type="ECO:0000259" key="1">
    <source>
        <dbReference type="Pfam" id="PF03354"/>
    </source>
</evidence>
<evidence type="ECO:0000259" key="2">
    <source>
        <dbReference type="Pfam" id="PF20441"/>
    </source>
</evidence>
<gene>
    <name evidence="3" type="ORF">RADP37_05012</name>
</gene>
<dbReference type="InterPro" id="IPR046461">
    <property type="entry name" value="TerL_ATPase"/>
</dbReference>
<dbReference type="InterPro" id="IPR027417">
    <property type="entry name" value="P-loop_NTPase"/>
</dbReference>
<dbReference type="PANTHER" id="PTHR41287:SF1">
    <property type="entry name" value="PROTEIN YMFN"/>
    <property type="match status" value="1"/>
</dbReference>
<reference evidence="3" key="1">
    <citation type="submission" date="2017-12" db="EMBL/GenBank/DDBJ databases">
        <authorList>
            <person name="Martens C."/>
            <person name="Dahlstrom E."/>
            <person name="Barbian K."/>
            <person name="Sykora L."/>
            <person name="Ricklefs S."/>
            <person name="Bruno D."/>
            <person name="Anzick I."/>
            <person name="Myles I."/>
            <person name="Datta S.K."/>
        </authorList>
    </citation>
    <scope>NUCLEOTIDE SEQUENCE</scope>
    <source>
        <strain evidence="3">AD2</strain>
    </source>
</reference>
<dbReference type="GO" id="GO:0004519">
    <property type="term" value="F:endonuclease activity"/>
    <property type="evidence" value="ECO:0007669"/>
    <property type="project" value="InterPro"/>
</dbReference>
<feature type="domain" description="Terminase large subunit-like ATPase" evidence="1">
    <location>
        <begin position="50"/>
        <end position="225"/>
    </location>
</feature>
<dbReference type="Pfam" id="PF20441">
    <property type="entry name" value="TerL_nuclease"/>
    <property type="match status" value="1"/>
</dbReference>
<organism evidence="3">
    <name type="scientific">Roseomonas mucosa</name>
    <dbReference type="NCBI Taxonomy" id="207340"/>
    <lineage>
        <taxon>Bacteria</taxon>
        <taxon>Pseudomonadati</taxon>
        <taxon>Pseudomonadota</taxon>
        <taxon>Alphaproteobacteria</taxon>
        <taxon>Acetobacterales</taxon>
        <taxon>Roseomonadaceae</taxon>
        <taxon>Roseomonas</taxon>
    </lineage>
</organism>
<dbReference type="InterPro" id="IPR046462">
    <property type="entry name" value="TerL_nuclease"/>
</dbReference>
<proteinExistence type="predicted"/>